<comment type="caution">
    <text evidence="3">The sequence shown here is derived from an EMBL/GenBank/DDBJ whole genome shotgun (WGS) entry which is preliminary data.</text>
</comment>
<organism evidence="3 4">
    <name type="scientific">Lunasporangiospora selenospora</name>
    <dbReference type="NCBI Taxonomy" id="979761"/>
    <lineage>
        <taxon>Eukaryota</taxon>
        <taxon>Fungi</taxon>
        <taxon>Fungi incertae sedis</taxon>
        <taxon>Mucoromycota</taxon>
        <taxon>Mortierellomycotina</taxon>
        <taxon>Mortierellomycetes</taxon>
        <taxon>Mortierellales</taxon>
        <taxon>Mortierellaceae</taxon>
        <taxon>Lunasporangiospora</taxon>
    </lineage>
</organism>
<dbReference type="Proteomes" id="UP000780801">
    <property type="component" value="Unassembled WGS sequence"/>
</dbReference>
<feature type="chain" id="PRO_5040220044" evidence="2">
    <location>
        <begin position="48"/>
        <end position="238"/>
    </location>
</feature>
<feature type="compositionally biased region" description="Polar residues" evidence="1">
    <location>
        <begin position="66"/>
        <end position="80"/>
    </location>
</feature>
<feature type="region of interest" description="Disordered" evidence="1">
    <location>
        <begin position="124"/>
        <end position="145"/>
    </location>
</feature>
<accession>A0A9P6FNB2</accession>
<dbReference type="EMBL" id="JAABOA010003290">
    <property type="protein sequence ID" value="KAF9578823.1"/>
    <property type="molecule type" value="Genomic_DNA"/>
</dbReference>
<gene>
    <name evidence="3" type="ORF">BGW38_005194</name>
</gene>
<evidence type="ECO:0000313" key="4">
    <source>
        <dbReference type="Proteomes" id="UP000780801"/>
    </source>
</evidence>
<sequence length="238" mass="25949">SIMSGITTSYSAKVVTWLASITSPSSTHASSMLIILGLFATVTAAAADTAEQAVKEPIRAHHPKISASSEASDAGKQSTQDGHEVKQLNNQDMIYYVAMGMLCSQGLIRLFSWLSSRRETAAVAARKKDDDLAQGTGTATKRRNGGLSLNALEDLEQEELLKQQRREHLASLGESAELFGSDSDDEDYEVEEEEEESSDEELESDAEESMDIVGASESENEFERRRRILVAGDAEIEE</sequence>
<keyword evidence="2" id="KW-0732">Signal</keyword>
<evidence type="ECO:0000256" key="1">
    <source>
        <dbReference type="SAM" id="MobiDB-lite"/>
    </source>
</evidence>
<keyword evidence="4" id="KW-1185">Reference proteome</keyword>
<feature type="signal peptide" evidence="2">
    <location>
        <begin position="1"/>
        <end position="47"/>
    </location>
</feature>
<feature type="region of interest" description="Disordered" evidence="1">
    <location>
        <begin position="172"/>
        <end position="218"/>
    </location>
</feature>
<feature type="region of interest" description="Disordered" evidence="1">
    <location>
        <begin position="54"/>
        <end position="82"/>
    </location>
</feature>
<evidence type="ECO:0000313" key="3">
    <source>
        <dbReference type="EMBL" id="KAF9578823.1"/>
    </source>
</evidence>
<name>A0A9P6FNB2_9FUNG</name>
<evidence type="ECO:0000256" key="2">
    <source>
        <dbReference type="SAM" id="SignalP"/>
    </source>
</evidence>
<protein>
    <submittedName>
        <fullName evidence="3">Uncharacterized protein</fullName>
    </submittedName>
</protein>
<feature type="non-terminal residue" evidence="3">
    <location>
        <position position="1"/>
    </location>
</feature>
<proteinExistence type="predicted"/>
<dbReference type="OrthoDB" id="2440535at2759"/>
<feature type="compositionally biased region" description="Acidic residues" evidence="1">
    <location>
        <begin position="182"/>
        <end position="210"/>
    </location>
</feature>
<reference evidence="3" key="1">
    <citation type="journal article" date="2020" name="Fungal Divers.">
        <title>Resolving the Mortierellaceae phylogeny through synthesis of multi-gene phylogenetics and phylogenomics.</title>
        <authorList>
            <person name="Vandepol N."/>
            <person name="Liber J."/>
            <person name="Desiro A."/>
            <person name="Na H."/>
            <person name="Kennedy M."/>
            <person name="Barry K."/>
            <person name="Grigoriev I.V."/>
            <person name="Miller A.N."/>
            <person name="O'Donnell K."/>
            <person name="Stajich J.E."/>
            <person name="Bonito G."/>
        </authorList>
    </citation>
    <scope>NUCLEOTIDE SEQUENCE</scope>
    <source>
        <strain evidence="3">KOD1015</strain>
    </source>
</reference>
<dbReference type="AlphaFoldDB" id="A0A9P6FNB2"/>